<dbReference type="Proteomes" id="UP000024635">
    <property type="component" value="Unassembled WGS sequence"/>
</dbReference>
<keyword evidence="3" id="KW-1185">Reference proteome</keyword>
<dbReference type="Pfam" id="PF01549">
    <property type="entry name" value="ShK"/>
    <property type="match status" value="1"/>
</dbReference>
<evidence type="ECO:0000313" key="2">
    <source>
        <dbReference type="EMBL" id="EYC05686.1"/>
    </source>
</evidence>
<dbReference type="EMBL" id="JARK01001416">
    <property type="protein sequence ID" value="EYC05686.1"/>
    <property type="molecule type" value="Genomic_DNA"/>
</dbReference>
<dbReference type="AlphaFoldDB" id="A0A016TSF3"/>
<protein>
    <recommendedName>
        <fullName evidence="1">ShKT domain-containing protein</fullName>
    </recommendedName>
</protein>
<comment type="caution">
    <text evidence="2">The sequence shown here is derived from an EMBL/GenBank/DDBJ whole genome shotgun (WGS) entry which is preliminary data.</text>
</comment>
<name>A0A016TSF3_9BILA</name>
<sequence length="71" mass="8438">MEPAPAKPPKRYITRTFATSSHFIPDLLQQVQCEDIYETLVCIKFKAFGRCYQRKYKPITREKCRKTCNFC</sequence>
<accession>A0A016TSF3</accession>
<evidence type="ECO:0000259" key="1">
    <source>
        <dbReference type="Pfam" id="PF01549"/>
    </source>
</evidence>
<feature type="domain" description="ShKT" evidence="1">
    <location>
        <begin position="32"/>
        <end position="71"/>
    </location>
</feature>
<proteinExistence type="predicted"/>
<dbReference type="Gene3D" id="1.10.10.1940">
    <property type="match status" value="1"/>
</dbReference>
<dbReference type="InterPro" id="IPR003582">
    <property type="entry name" value="ShKT_dom"/>
</dbReference>
<evidence type="ECO:0000313" key="3">
    <source>
        <dbReference type="Proteomes" id="UP000024635"/>
    </source>
</evidence>
<reference evidence="3" key="1">
    <citation type="journal article" date="2015" name="Nat. Genet.">
        <title>The genome and transcriptome of the zoonotic hookworm Ancylostoma ceylanicum identify infection-specific gene families.</title>
        <authorList>
            <person name="Schwarz E.M."/>
            <person name="Hu Y."/>
            <person name="Antoshechkin I."/>
            <person name="Miller M.M."/>
            <person name="Sternberg P.W."/>
            <person name="Aroian R.V."/>
        </authorList>
    </citation>
    <scope>NUCLEOTIDE SEQUENCE</scope>
    <source>
        <strain evidence="3">HY135</strain>
    </source>
</reference>
<organism evidence="2 3">
    <name type="scientific">Ancylostoma ceylanicum</name>
    <dbReference type="NCBI Taxonomy" id="53326"/>
    <lineage>
        <taxon>Eukaryota</taxon>
        <taxon>Metazoa</taxon>
        <taxon>Ecdysozoa</taxon>
        <taxon>Nematoda</taxon>
        <taxon>Chromadorea</taxon>
        <taxon>Rhabditida</taxon>
        <taxon>Rhabditina</taxon>
        <taxon>Rhabditomorpha</taxon>
        <taxon>Strongyloidea</taxon>
        <taxon>Ancylostomatidae</taxon>
        <taxon>Ancylostomatinae</taxon>
        <taxon>Ancylostoma</taxon>
    </lineage>
</organism>
<gene>
    <name evidence="2" type="primary">Acey_s0080.g1311</name>
    <name evidence="2" type="ORF">Y032_0080g1311</name>
</gene>